<dbReference type="EMBL" id="LT963408">
    <property type="protein sequence ID" value="SOS31600.1"/>
    <property type="molecule type" value="Genomic_DNA"/>
</dbReference>
<gene>
    <name evidence="2" type="ORF">CFBP6411_00230</name>
</gene>
<evidence type="ECO:0008006" key="4">
    <source>
        <dbReference type="Google" id="ProtNLM"/>
    </source>
</evidence>
<protein>
    <recommendedName>
        <fullName evidence="4">DUF4411 family protein</fullName>
    </recommendedName>
</protein>
<dbReference type="Pfam" id="PF14367">
    <property type="entry name" value="DUF4411"/>
    <property type="match status" value="1"/>
</dbReference>
<organism evidence="2 3">
    <name type="scientific">Pseudomonas syringae group genomosp. 3</name>
    <dbReference type="NCBI Taxonomy" id="251701"/>
    <lineage>
        <taxon>Bacteria</taxon>
        <taxon>Pseudomonadati</taxon>
        <taxon>Pseudomonadota</taxon>
        <taxon>Gammaproteobacteria</taxon>
        <taxon>Pseudomonadales</taxon>
        <taxon>Pseudomonadaceae</taxon>
        <taxon>Pseudomonas</taxon>
    </lineage>
</organism>
<evidence type="ECO:0000313" key="2">
    <source>
        <dbReference type="EMBL" id="SOS31600.1"/>
    </source>
</evidence>
<evidence type="ECO:0000256" key="1">
    <source>
        <dbReference type="SAM" id="MobiDB-lite"/>
    </source>
</evidence>
<dbReference type="RefSeq" id="WP_080543397.1">
    <property type="nucleotide sequence ID" value="NZ_LT963408.1"/>
</dbReference>
<feature type="compositionally biased region" description="Low complexity" evidence="1">
    <location>
        <begin position="177"/>
        <end position="189"/>
    </location>
</feature>
<dbReference type="AlphaFoldDB" id="A0A2K4W6T7"/>
<dbReference type="InterPro" id="IPR016541">
    <property type="entry name" value="UCP008505"/>
</dbReference>
<reference evidence="2 3" key="1">
    <citation type="submission" date="2017-11" db="EMBL/GenBank/DDBJ databases">
        <authorList>
            <person name="Han C.G."/>
        </authorList>
    </citation>
    <scope>NUCLEOTIDE SEQUENCE [LARGE SCALE GENOMIC DNA]</scope>
    <source>
        <strain evidence="2">CFBP6411</strain>
    </source>
</reference>
<name>A0A2K4W6T7_9PSED</name>
<proteinExistence type="predicted"/>
<accession>A0A2K4W6T7</accession>
<feature type="region of interest" description="Disordered" evidence="1">
    <location>
        <begin position="167"/>
        <end position="189"/>
    </location>
</feature>
<evidence type="ECO:0000313" key="3">
    <source>
        <dbReference type="Proteomes" id="UP000238093"/>
    </source>
</evidence>
<sequence>MKFLLDSNTLIEAKNRYYGMTICPAYWQWLLLKNQAFFLASIGPVKDELTKGHDELADWAKENSTFFQSISDEETQAEFVKVATLVAQTQGMKTGAMEDFLKGADPWLIARALTSGATVVTHEVRNLDAKRKFIIPNLCEQLNVPYMNTFELLHHLNAIFVLPHPGETPPPSSATMSGSSEYTSGSSSS</sequence>
<dbReference type="Proteomes" id="UP000238093">
    <property type="component" value="Chromosome I"/>
</dbReference>